<dbReference type="InterPro" id="IPR017474">
    <property type="entry name" value="PEF_CTERM_C"/>
</dbReference>
<dbReference type="Pfam" id="PF00168">
    <property type="entry name" value="C2"/>
    <property type="match status" value="1"/>
</dbReference>
<gene>
    <name evidence="4" type="ORF">MSMAS_2577</name>
</gene>
<dbReference type="Proteomes" id="UP000033097">
    <property type="component" value="Chromosome"/>
</dbReference>
<dbReference type="KEGG" id="mmj:MSMAS_2577"/>
<dbReference type="HOGENOM" id="CLU_1212612_0_0_2"/>
<feature type="transmembrane region" description="Helical" evidence="1">
    <location>
        <begin position="206"/>
        <end position="225"/>
    </location>
</feature>
<proteinExistence type="predicted"/>
<accession>A0A0E3RK28</accession>
<evidence type="ECO:0000259" key="3">
    <source>
        <dbReference type="Pfam" id="PF26596"/>
    </source>
</evidence>
<evidence type="ECO:0000313" key="4">
    <source>
        <dbReference type="EMBL" id="AKB65773.1"/>
    </source>
</evidence>
<organism evidence="4 5">
    <name type="scientific">Methanosarcina mazei S-6</name>
    <dbReference type="NCBI Taxonomy" id="213585"/>
    <lineage>
        <taxon>Archaea</taxon>
        <taxon>Methanobacteriati</taxon>
        <taxon>Methanobacteriota</taxon>
        <taxon>Stenosarchaea group</taxon>
        <taxon>Methanomicrobia</taxon>
        <taxon>Methanosarcinales</taxon>
        <taxon>Methanosarcinaceae</taxon>
        <taxon>Methanosarcina</taxon>
    </lineage>
</organism>
<reference evidence="4 5" key="1">
    <citation type="submission" date="2014-07" db="EMBL/GenBank/DDBJ databases">
        <title>Methanogenic archaea and the global carbon cycle.</title>
        <authorList>
            <person name="Henriksen J.R."/>
            <person name="Luke J."/>
            <person name="Reinhart S."/>
            <person name="Benedict M.N."/>
            <person name="Youngblut N.D."/>
            <person name="Metcalf M.E."/>
            <person name="Whitaker R.J."/>
            <person name="Metcalf W.W."/>
        </authorList>
    </citation>
    <scope>NUCLEOTIDE SEQUENCE [LARGE SCALE GENOMIC DNA]</scope>
    <source>
        <strain evidence="4 5">S-6</strain>
    </source>
</reference>
<name>A0A0E3RK28_METMZ</name>
<evidence type="ECO:0000259" key="2">
    <source>
        <dbReference type="Pfam" id="PF00168"/>
    </source>
</evidence>
<protein>
    <submittedName>
        <fullName evidence="4">Uncharacterized protein</fullName>
    </submittedName>
</protein>
<evidence type="ECO:0000313" key="5">
    <source>
        <dbReference type="Proteomes" id="UP000033097"/>
    </source>
</evidence>
<keyword evidence="1" id="KW-1133">Transmembrane helix</keyword>
<sequence>MALVSTASADQTSISSIYTNPSNPIYNEEFTIFVHILNPPEGGFMIYSIGGMTEGSGYAPIDSEGIANFDVSIMDYYSTEPSTLRYLIHDSQGNIVLTGQQYINIYKPSIDSITINPSNPVYNQDFTVSVHVSNPSFHRTLYYEVGDPRDVLCQGEALIDDKGIANFVVSLPDYYKPSILKVSVPYGGNDVRAEKLIEFGGEIPEFPSIALPVVSILGIIAIIGCRKE</sequence>
<dbReference type="PATRIC" id="fig|213585.10.peg.3252"/>
<feature type="domain" description="PEF-CTERM protein sorting" evidence="3">
    <location>
        <begin position="203"/>
        <end position="220"/>
    </location>
</feature>
<keyword evidence="1" id="KW-0812">Transmembrane</keyword>
<dbReference type="NCBIfam" id="TIGR03024">
    <property type="entry name" value="arch_PEF_CTERM"/>
    <property type="match status" value="1"/>
</dbReference>
<dbReference type="AlphaFoldDB" id="A0A0E3RK28"/>
<dbReference type="EMBL" id="CP009512">
    <property type="protein sequence ID" value="AKB65773.1"/>
    <property type="molecule type" value="Genomic_DNA"/>
</dbReference>
<dbReference type="Pfam" id="PF26596">
    <property type="entry name" value="PEF-CTERM_ARCH"/>
    <property type="match status" value="1"/>
</dbReference>
<feature type="domain" description="C2" evidence="2">
    <location>
        <begin position="116"/>
        <end position="147"/>
    </location>
</feature>
<evidence type="ECO:0000256" key="1">
    <source>
        <dbReference type="SAM" id="Phobius"/>
    </source>
</evidence>
<keyword evidence="1" id="KW-0472">Membrane</keyword>
<dbReference type="InterPro" id="IPR000008">
    <property type="entry name" value="C2_dom"/>
</dbReference>